<gene>
    <name evidence="1" type="ORF">EZS28_020939</name>
</gene>
<protein>
    <submittedName>
        <fullName evidence="1">Uncharacterized protein</fullName>
    </submittedName>
</protein>
<accession>A0A5J4VM67</accession>
<organism evidence="1 2">
    <name type="scientific">Streblomastix strix</name>
    <dbReference type="NCBI Taxonomy" id="222440"/>
    <lineage>
        <taxon>Eukaryota</taxon>
        <taxon>Metamonada</taxon>
        <taxon>Preaxostyla</taxon>
        <taxon>Oxymonadida</taxon>
        <taxon>Streblomastigidae</taxon>
        <taxon>Streblomastix</taxon>
    </lineage>
</organism>
<dbReference type="Proteomes" id="UP000324800">
    <property type="component" value="Unassembled WGS sequence"/>
</dbReference>
<name>A0A5J4VM67_9EUKA</name>
<sequence length="161" mass="17485">MHYQISQICTGDIYLSNYYSKTEADELIDDKVDTTDLADYFTLGTSQTVTARKTFINSYKFVGSIDEMSTATGLSFLKSYANNTVVLLGADEVDSKLTNYMHIANNQSINGTQALNAIINATKFVKTEKDDSSVLLGGGVDNTIAPPAPPNTTYLISLATK</sequence>
<dbReference type="AlphaFoldDB" id="A0A5J4VM67"/>
<reference evidence="1 2" key="1">
    <citation type="submission" date="2019-03" db="EMBL/GenBank/DDBJ databases">
        <title>Single cell metagenomics reveals metabolic interactions within the superorganism composed of flagellate Streblomastix strix and complex community of Bacteroidetes bacteria on its surface.</title>
        <authorList>
            <person name="Treitli S.C."/>
            <person name="Kolisko M."/>
            <person name="Husnik F."/>
            <person name="Keeling P."/>
            <person name="Hampl V."/>
        </authorList>
    </citation>
    <scope>NUCLEOTIDE SEQUENCE [LARGE SCALE GENOMIC DNA]</scope>
    <source>
        <strain evidence="1">ST1C</strain>
    </source>
</reference>
<evidence type="ECO:0000313" key="1">
    <source>
        <dbReference type="EMBL" id="KAA6383536.1"/>
    </source>
</evidence>
<evidence type="ECO:0000313" key="2">
    <source>
        <dbReference type="Proteomes" id="UP000324800"/>
    </source>
</evidence>
<proteinExistence type="predicted"/>
<dbReference type="EMBL" id="SNRW01006196">
    <property type="protein sequence ID" value="KAA6383536.1"/>
    <property type="molecule type" value="Genomic_DNA"/>
</dbReference>
<comment type="caution">
    <text evidence="1">The sequence shown here is derived from an EMBL/GenBank/DDBJ whole genome shotgun (WGS) entry which is preliminary data.</text>
</comment>